<dbReference type="InterPro" id="IPR010781">
    <property type="entry name" value="DUF1376"/>
</dbReference>
<accession>A0A380WMB0</accession>
<dbReference type="RefSeq" id="WP_115732063.1">
    <property type="nucleotide sequence ID" value="NZ_BAAAVY010000002.1"/>
</dbReference>
<evidence type="ECO:0000313" key="2">
    <source>
        <dbReference type="EMBL" id="SUU89990.1"/>
    </source>
</evidence>
<evidence type="ECO:0000313" key="3">
    <source>
        <dbReference type="Proteomes" id="UP000254701"/>
    </source>
</evidence>
<dbReference type="AlphaFoldDB" id="A0A380WMB0"/>
<name>A0A380WMB0_AMIAI</name>
<proteinExistence type="predicted"/>
<feature type="compositionally biased region" description="Low complexity" evidence="1">
    <location>
        <begin position="142"/>
        <end position="156"/>
    </location>
</feature>
<reference evidence="2 3" key="1">
    <citation type="submission" date="2018-06" db="EMBL/GenBank/DDBJ databases">
        <authorList>
            <consortium name="Pathogen Informatics"/>
            <person name="Doyle S."/>
        </authorList>
    </citation>
    <scope>NUCLEOTIDE SEQUENCE [LARGE SCALE GENOMIC DNA]</scope>
    <source>
        <strain evidence="2 3">NCTC10684</strain>
    </source>
</reference>
<feature type="compositionally biased region" description="Basic and acidic residues" evidence="1">
    <location>
        <begin position="109"/>
        <end position="132"/>
    </location>
</feature>
<protein>
    <submittedName>
        <fullName evidence="2">Uncharacterized protein conserved in bacteria</fullName>
    </submittedName>
</protein>
<dbReference type="Pfam" id="PF07120">
    <property type="entry name" value="DUF1376"/>
    <property type="match status" value="1"/>
</dbReference>
<organism evidence="2 3">
    <name type="scientific">Aminobacter aminovorans</name>
    <name type="common">Chelatobacter heintzii</name>
    <dbReference type="NCBI Taxonomy" id="83263"/>
    <lineage>
        <taxon>Bacteria</taxon>
        <taxon>Pseudomonadati</taxon>
        <taxon>Pseudomonadota</taxon>
        <taxon>Alphaproteobacteria</taxon>
        <taxon>Hyphomicrobiales</taxon>
        <taxon>Phyllobacteriaceae</taxon>
        <taxon>Aminobacter</taxon>
    </lineage>
</organism>
<gene>
    <name evidence="2" type="ORF">NCTC10684_03233</name>
</gene>
<evidence type="ECO:0000256" key="1">
    <source>
        <dbReference type="SAM" id="MobiDB-lite"/>
    </source>
</evidence>
<feature type="region of interest" description="Disordered" evidence="1">
    <location>
        <begin position="94"/>
        <end position="166"/>
    </location>
</feature>
<dbReference type="Proteomes" id="UP000254701">
    <property type="component" value="Unassembled WGS sequence"/>
</dbReference>
<dbReference type="OrthoDB" id="7914044at2"/>
<dbReference type="EMBL" id="UFSM01000001">
    <property type="protein sequence ID" value="SUU89990.1"/>
    <property type="molecule type" value="Genomic_DNA"/>
</dbReference>
<sequence>MSAAPWFRLHTSDWITATRDLKAAEKGILIDLLAHMHERGGPIAGDHARLARLCGADIRTFSRAIELFLADGRIVEKHGGLWSPVMQAEFEHRKNVSDVRRKNAGQRWAKVEQNQRDENAKAHQSPESREEEGGGGNPPPRSTSASSTVGVDSSSTLEGSRRVAPSGAPLSLRKTFMVDDDVEVAGIGPATISRADSVGFVTVRAEADGRDYEVEVLPGNQLRLVDKTWLNDEIEVDDDAA</sequence>